<sequence>PDIVDARKRFANEIYVGLMEKEDPSTTLLHYKTYLKLWKIYCDEVHGGDCIVNASKMLGFFESVVFKRTVKKYIDPNAGFSGVVGMSAVKGKGKATRQQQRRPGEWKPVDSREEDLLASVMGDMELSEQDHDEQGQDEQDQDEQDQDESDGDCESPDSDDESLGVDLTHRSVAEDEGGQIGEGLGTFMINSVAEKNR</sequence>
<dbReference type="Proteomes" id="UP001194696">
    <property type="component" value="Unassembled WGS sequence"/>
</dbReference>
<organism evidence="2 3">
    <name type="scientific">Linnemannia gamsii</name>
    <dbReference type="NCBI Taxonomy" id="64522"/>
    <lineage>
        <taxon>Eukaryota</taxon>
        <taxon>Fungi</taxon>
        <taxon>Fungi incertae sedis</taxon>
        <taxon>Mucoromycota</taxon>
        <taxon>Mortierellomycotina</taxon>
        <taxon>Mortierellomycetes</taxon>
        <taxon>Mortierellales</taxon>
        <taxon>Mortierellaceae</taxon>
        <taxon>Linnemannia</taxon>
    </lineage>
</organism>
<feature type="compositionally biased region" description="Basic and acidic residues" evidence="1">
    <location>
        <begin position="102"/>
        <end position="112"/>
    </location>
</feature>
<feature type="non-terminal residue" evidence="2">
    <location>
        <position position="197"/>
    </location>
</feature>
<feature type="compositionally biased region" description="Acidic residues" evidence="1">
    <location>
        <begin position="135"/>
        <end position="163"/>
    </location>
</feature>
<accession>A0ABQ7JH11</accession>
<feature type="region of interest" description="Disordered" evidence="1">
    <location>
        <begin position="127"/>
        <end position="183"/>
    </location>
</feature>
<feature type="region of interest" description="Disordered" evidence="1">
    <location>
        <begin position="89"/>
        <end position="112"/>
    </location>
</feature>
<evidence type="ECO:0000256" key="1">
    <source>
        <dbReference type="SAM" id="MobiDB-lite"/>
    </source>
</evidence>
<name>A0ABQ7JH11_9FUNG</name>
<keyword evidence="3" id="KW-1185">Reference proteome</keyword>
<feature type="non-terminal residue" evidence="2">
    <location>
        <position position="1"/>
    </location>
</feature>
<comment type="caution">
    <text evidence="2">The sequence shown here is derived from an EMBL/GenBank/DDBJ whole genome shotgun (WGS) entry which is preliminary data.</text>
</comment>
<protein>
    <submittedName>
        <fullName evidence="2">Uncharacterized protein</fullName>
    </submittedName>
</protein>
<dbReference type="EMBL" id="JAAAIM010002862">
    <property type="protein sequence ID" value="KAG0271122.1"/>
    <property type="molecule type" value="Genomic_DNA"/>
</dbReference>
<gene>
    <name evidence="2" type="ORF">BGZ96_005969</name>
</gene>
<evidence type="ECO:0000313" key="2">
    <source>
        <dbReference type="EMBL" id="KAG0271122.1"/>
    </source>
</evidence>
<proteinExistence type="predicted"/>
<reference evidence="2 3" key="1">
    <citation type="journal article" date="2020" name="Fungal Divers.">
        <title>Resolving the Mortierellaceae phylogeny through synthesis of multi-gene phylogenetics and phylogenomics.</title>
        <authorList>
            <person name="Vandepol N."/>
            <person name="Liber J."/>
            <person name="Desiro A."/>
            <person name="Na H."/>
            <person name="Kennedy M."/>
            <person name="Barry K."/>
            <person name="Grigoriev I.V."/>
            <person name="Miller A.N."/>
            <person name="O'Donnell K."/>
            <person name="Stajich J.E."/>
            <person name="Bonito G."/>
        </authorList>
    </citation>
    <scope>NUCLEOTIDE SEQUENCE [LARGE SCALE GENOMIC DNA]</scope>
    <source>
        <strain evidence="2 3">AD045</strain>
    </source>
</reference>
<evidence type="ECO:0000313" key="3">
    <source>
        <dbReference type="Proteomes" id="UP001194696"/>
    </source>
</evidence>